<feature type="chain" id="PRO_5012000691" evidence="9">
    <location>
        <begin position="25"/>
        <end position="291"/>
    </location>
</feature>
<reference evidence="11" key="1">
    <citation type="submission" date="2016-08" db="EMBL/GenBank/DDBJ databases">
        <title>VSG repertoire of Trypanosoma brucei EATRO 1125.</title>
        <authorList>
            <person name="Cross G.A."/>
        </authorList>
    </citation>
    <scope>NUCLEOTIDE SEQUENCE</scope>
    <source>
        <strain evidence="11">EATRO 1125</strain>
    </source>
</reference>
<accession>A0A1J0RCJ5</accession>
<evidence type="ECO:0000256" key="3">
    <source>
        <dbReference type="ARBA" id="ARBA00022475"/>
    </source>
</evidence>
<keyword evidence="4" id="KW-0336">GPI-anchor</keyword>
<evidence type="ECO:0000313" key="11">
    <source>
        <dbReference type="EMBL" id="APD75591.1"/>
    </source>
</evidence>
<proteinExistence type="predicted"/>
<evidence type="ECO:0000259" key="10">
    <source>
        <dbReference type="Pfam" id="PF13206"/>
    </source>
</evidence>
<evidence type="ECO:0000256" key="9">
    <source>
        <dbReference type="SAM" id="SignalP"/>
    </source>
</evidence>
<sequence length="291" mass="31334">MARLKNYLPIFLALSIKFTLRANSAMVAANAEDLAFLCEIAALDGAPAQIPHVNDDFAGNVKELKAMNLSTAEEAWQAMFSASGKPRDWEQTKAAFKGKPFEGDWQKKWPKWLEDFQLQQSSEGNKKWLQANPPPPPGQAREAAHAIINDTLSEIAADEITYIDEKTKATETLPNAAKLKVLEALYGQGASKTKKAGANTVKGNAGYPTTCVANGGTSLLNDMMCICGLAANSASTECSKLITITFGATPTTSIKNLKAVCGDTQKTSFTEPQLRALMAAFASKIRATQKQ</sequence>
<dbReference type="VEuPathDB" id="TriTrypDB:Tb1125.11.18490"/>
<evidence type="ECO:0000256" key="2">
    <source>
        <dbReference type="ARBA" id="ARBA00004609"/>
    </source>
</evidence>
<keyword evidence="3" id="KW-1003">Cell membrane</keyword>
<keyword evidence="5 9" id="KW-0732">Signal</keyword>
<dbReference type="AlphaFoldDB" id="A0A1J0RCJ5"/>
<keyword evidence="7" id="KW-0325">Glycoprotein</keyword>
<protein>
    <submittedName>
        <fullName evidence="11">Variant surface glycoprotein 1125.5522</fullName>
    </submittedName>
</protein>
<evidence type="ECO:0000256" key="7">
    <source>
        <dbReference type="ARBA" id="ARBA00023180"/>
    </source>
</evidence>
<dbReference type="VEuPathDB" id="TriTrypDB:Tb427_000750900"/>
<evidence type="ECO:0000256" key="4">
    <source>
        <dbReference type="ARBA" id="ARBA00022622"/>
    </source>
</evidence>
<dbReference type="GO" id="GO:0098552">
    <property type="term" value="C:side of membrane"/>
    <property type="evidence" value="ECO:0007669"/>
    <property type="project" value="UniProtKB-KW"/>
</dbReference>
<comment type="subcellular location">
    <subcellularLocation>
        <location evidence="2">Cell membrane</location>
        <topology evidence="2">Lipid-anchor</topology>
        <topology evidence="2">GPI-anchor</topology>
    </subcellularLocation>
</comment>
<evidence type="ECO:0000256" key="6">
    <source>
        <dbReference type="ARBA" id="ARBA00023136"/>
    </source>
</evidence>
<dbReference type="Pfam" id="PF13206">
    <property type="entry name" value="VSG_B"/>
    <property type="match status" value="1"/>
</dbReference>
<evidence type="ECO:0000256" key="8">
    <source>
        <dbReference type="ARBA" id="ARBA00023288"/>
    </source>
</evidence>
<dbReference type="GO" id="GO:0005886">
    <property type="term" value="C:plasma membrane"/>
    <property type="evidence" value="ECO:0007669"/>
    <property type="project" value="UniProtKB-SubCell"/>
</dbReference>
<comment type="function">
    <text evidence="1">VSG forms a coat on the surface of the parasite. The trypanosome evades the immune response of the host by expressing a series of antigenically distinct VSGs from an estimated 1000 VSG genes.</text>
</comment>
<dbReference type="VEuPathDB" id="TriTrypDB:Tb09.v4.0073"/>
<dbReference type="InterPro" id="IPR025932">
    <property type="entry name" value="Trypano_VSG_B_N_dom"/>
</dbReference>
<feature type="domain" description="Trypanosome variant surface glycoprotein B-type N-terminal" evidence="10">
    <location>
        <begin position="26"/>
        <end position="288"/>
    </location>
</feature>
<keyword evidence="6" id="KW-0472">Membrane</keyword>
<organism evidence="11">
    <name type="scientific">Trypanosoma brucei</name>
    <dbReference type="NCBI Taxonomy" id="5691"/>
    <lineage>
        <taxon>Eukaryota</taxon>
        <taxon>Discoba</taxon>
        <taxon>Euglenozoa</taxon>
        <taxon>Kinetoplastea</taxon>
        <taxon>Metakinetoplastina</taxon>
        <taxon>Trypanosomatida</taxon>
        <taxon>Trypanosomatidae</taxon>
        <taxon>Trypanosoma</taxon>
    </lineage>
</organism>
<feature type="signal peptide" evidence="9">
    <location>
        <begin position="1"/>
        <end position="24"/>
    </location>
</feature>
<keyword evidence="8" id="KW-0449">Lipoprotein</keyword>
<name>A0A1J0RCJ5_9TRYP</name>
<evidence type="ECO:0000256" key="1">
    <source>
        <dbReference type="ARBA" id="ARBA00002523"/>
    </source>
</evidence>
<evidence type="ECO:0000256" key="5">
    <source>
        <dbReference type="ARBA" id="ARBA00022729"/>
    </source>
</evidence>
<dbReference type="EMBL" id="KX701635">
    <property type="protein sequence ID" value="APD75591.1"/>
    <property type="molecule type" value="Genomic_DNA"/>
</dbReference>